<organism evidence="1 2">
    <name type="scientific">Enhygromyxa salina</name>
    <dbReference type="NCBI Taxonomy" id="215803"/>
    <lineage>
        <taxon>Bacteria</taxon>
        <taxon>Pseudomonadati</taxon>
        <taxon>Myxococcota</taxon>
        <taxon>Polyangia</taxon>
        <taxon>Nannocystales</taxon>
        <taxon>Nannocystaceae</taxon>
        <taxon>Enhygromyxa</taxon>
    </lineage>
</organism>
<dbReference type="Proteomes" id="UP000237968">
    <property type="component" value="Unassembled WGS sequence"/>
</dbReference>
<reference evidence="1 2" key="1">
    <citation type="submission" date="2018-03" db="EMBL/GenBank/DDBJ databases">
        <title>Draft Genome Sequences of the Obligatory Marine Myxobacteria Enhygromyxa salina SWB005.</title>
        <authorList>
            <person name="Poehlein A."/>
            <person name="Moghaddam J.A."/>
            <person name="Harms H."/>
            <person name="Alanjari M."/>
            <person name="Koenig G.M."/>
            <person name="Daniel R."/>
            <person name="Schaeberle T.F."/>
        </authorList>
    </citation>
    <scope>NUCLEOTIDE SEQUENCE [LARGE SCALE GENOMIC DNA]</scope>
    <source>
        <strain evidence="1 2">SWB005</strain>
    </source>
</reference>
<accession>A0A2S9XDM7</accession>
<dbReference type="RefSeq" id="WP_146156270.1">
    <property type="nucleotide sequence ID" value="NZ_PVNK01000263.1"/>
</dbReference>
<proteinExistence type="predicted"/>
<dbReference type="EMBL" id="PVNK01000263">
    <property type="protein sequence ID" value="PRP90957.1"/>
    <property type="molecule type" value="Genomic_DNA"/>
</dbReference>
<sequence length="277" mass="29073">MNEAKAEDLAEPLARASVLLWLPLATTPGVLVGAGEGAAALARFRAAMLEGEGDTLERRLDGVIDPSLIRELGVAIAGANAAMTDELEHGQLLERLASAAPGDVALRGVLCVALEGRRILRALDEDHLGLIRERGPGRASELVDPGQPAILREHIDASVRAGLAMMALLGALTSDEPSAHASLLTTLAPSWREWASASVELALAAASWYRPGLALELGLHNYVDAPLFVAVARWLDDNPDSPGAAVVGCCADELASEHAEAGARPLRATPQRRSHAR</sequence>
<gene>
    <name evidence="1" type="ORF">ENSA5_60320</name>
</gene>
<dbReference type="AlphaFoldDB" id="A0A2S9XDM7"/>
<evidence type="ECO:0000313" key="2">
    <source>
        <dbReference type="Proteomes" id="UP000237968"/>
    </source>
</evidence>
<name>A0A2S9XDM7_9BACT</name>
<evidence type="ECO:0000313" key="1">
    <source>
        <dbReference type="EMBL" id="PRP90957.1"/>
    </source>
</evidence>
<keyword evidence="2" id="KW-1185">Reference proteome</keyword>
<protein>
    <submittedName>
        <fullName evidence="1">Uncharacterized protein</fullName>
    </submittedName>
</protein>
<comment type="caution">
    <text evidence="1">The sequence shown here is derived from an EMBL/GenBank/DDBJ whole genome shotgun (WGS) entry which is preliminary data.</text>
</comment>